<feature type="compositionally biased region" description="Polar residues" evidence="2">
    <location>
        <begin position="1"/>
        <end position="15"/>
    </location>
</feature>
<evidence type="ECO:0000256" key="2">
    <source>
        <dbReference type="SAM" id="MobiDB-lite"/>
    </source>
</evidence>
<sequence>MNGSLSTMNGLVSSSYDEEVRTATSNGVDRSEPTDTNTMMSPLSSNTGINPGTIRQVSGTVLEAAFVDPAYMWPPEDGVGSLAIELQATEKLLEGVDHDAAQLAKKVARLELEQQKKREAEVSAAVLARNDVRGGSAEEETVTREVRFGGCFACCRDSSGQVDARADGRKSKAATPKEDDLSDEEEEDEDEDDPLAADMKSIRSAPRSTRELEDRTRYSRVPEGILVYRLDTRDNTIELLSPPHQNTDVESLLTYMVVNAARPGTSSRREVVLTGLDGQVHSLEACEQRTAISWLEAIEMMLSRDDGQGFMGSKLGRNKNTGGARAWEKEGLSEGERGQAEHEYLNLAAYSNVLIRSGAQGPQSDSSPTKGTTNDTANAATDNPSTPGGIYYSVETKVIDGEGYDDETLESIARRRAVIKDSWDFFRMVCSLIRDRRKYVEAFRRLTTDPLYPYLNSIDGLNDPEPGEGSKSRRRGENLDGSKNTGEILYAPKIISQRRMEDYGTMTRVATCKDLISQAERALPSLVEICKALAGSLGLEEVGVGPIKEVSAILRKADMKYDKDVLRVTDICRSLLVVKDIATLLALLELARDSFGPLIKRVKLSSFKERNPHVSGGYRHCIINLELKDHICEIQIHLWPFWMICGVDGFRHYRHCAEYSTDSFEDPFDALEGLDRKTRAELIVMAEEAVSPMPLEKLQWYHEKYILDYFAEAGLFIKHGLSAWGEVTLRHLIRLRCESPDIGMDHHETRQLQRYLARTLNYQKKVEESDEILERLKAYEDAQKTKDTEEQREFWDTIYDFLDPSKKEREQEEKVKHEVRASKRHWRKIRAERFRFLDNNDQSAPMQ</sequence>
<name>A0A7S1B425_9STRA</name>
<feature type="compositionally biased region" description="Basic and acidic residues" evidence="2">
    <location>
        <begin position="164"/>
        <end position="179"/>
    </location>
</feature>
<feature type="region of interest" description="Disordered" evidence="2">
    <location>
        <begin position="312"/>
        <end position="335"/>
    </location>
</feature>
<accession>A0A7S1B425</accession>
<feature type="compositionally biased region" description="Basic and acidic residues" evidence="2">
    <location>
        <begin position="468"/>
        <end position="480"/>
    </location>
</feature>
<organism evidence="3">
    <name type="scientific">Corethron hystrix</name>
    <dbReference type="NCBI Taxonomy" id="216773"/>
    <lineage>
        <taxon>Eukaryota</taxon>
        <taxon>Sar</taxon>
        <taxon>Stramenopiles</taxon>
        <taxon>Ochrophyta</taxon>
        <taxon>Bacillariophyta</taxon>
        <taxon>Coscinodiscophyceae</taxon>
        <taxon>Corethrophycidae</taxon>
        <taxon>Corethrales</taxon>
        <taxon>Corethraceae</taxon>
        <taxon>Corethron</taxon>
    </lineage>
</organism>
<evidence type="ECO:0000313" key="3">
    <source>
        <dbReference type="EMBL" id="CAD8873059.1"/>
    </source>
</evidence>
<reference evidence="3" key="1">
    <citation type="submission" date="2021-01" db="EMBL/GenBank/DDBJ databases">
        <authorList>
            <person name="Corre E."/>
            <person name="Pelletier E."/>
            <person name="Niang G."/>
            <person name="Scheremetjew M."/>
            <person name="Finn R."/>
            <person name="Kale V."/>
            <person name="Holt S."/>
            <person name="Cochrane G."/>
            <person name="Meng A."/>
            <person name="Brown T."/>
            <person name="Cohen L."/>
        </authorList>
    </citation>
    <scope>NUCLEOTIDE SEQUENCE</scope>
    <source>
        <strain evidence="3">308</strain>
    </source>
</reference>
<feature type="region of interest" description="Disordered" evidence="2">
    <location>
        <begin position="162"/>
        <end position="216"/>
    </location>
</feature>
<feature type="coiled-coil region" evidence="1">
    <location>
        <begin position="93"/>
        <end position="120"/>
    </location>
</feature>
<feature type="compositionally biased region" description="Polar residues" evidence="2">
    <location>
        <begin position="360"/>
        <end position="371"/>
    </location>
</feature>
<keyword evidence="1" id="KW-0175">Coiled coil</keyword>
<feature type="region of interest" description="Disordered" evidence="2">
    <location>
        <begin position="358"/>
        <end position="389"/>
    </location>
</feature>
<protein>
    <submittedName>
        <fullName evidence="3">Uncharacterized protein</fullName>
    </submittedName>
</protein>
<evidence type="ECO:0000256" key="1">
    <source>
        <dbReference type="SAM" id="Coils"/>
    </source>
</evidence>
<feature type="compositionally biased region" description="Acidic residues" evidence="2">
    <location>
        <begin position="180"/>
        <end position="195"/>
    </location>
</feature>
<feature type="compositionally biased region" description="Polar residues" evidence="2">
    <location>
        <begin position="22"/>
        <end position="51"/>
    </location>
</feature>
<dbReference type="EMBL" id="HBFR01000335">
    <property type="protein sequence ID" value="CAD8873059.1"/>
    <property type="molecule type" value="Transcribed_RNA"/>
</dbReference>
<proteinExistence type="predicted"/>
<gene>
    <name evidence="3" type="ORF">CHYS00102_LOCUS217</name>
</gene>
<feature type="compositionally biased region" description="Basic and acidic residues" evidence="2">
    <location>
        <begin position="326"/>
        <end position="335"/>
    </location>
</feature>
<feature type="compositionally biased region" description="Low complexity" evidence="2">
    <location>
        <begin position="372"/>
        <end position="383"/>
    </location>
</feature>
<feature type="region of interest" description="Disordered" evidence="2">
    <location>
        <begin position="1"/>
        <end position="51"/>
    </location>
</feature>
<dbReference type="AlphaFoldDB" id="A0A7S1B425"/>
<feature type="region of interest" description="Disordered" evidence="2">
    <location>
        <begin position="455"/>
        <end position="484"/>
    </location>
</feature>